<feature type="transmembrane region" description="Helical" evidence="1">
    <location>
        <begin position="275"/>
        <end position="301"/>
    </location>
</feature>
<accession>A0ABT3WFH4</accession>
<gene>
    <name evidence="2" type="ORF">NQF86_00180</name>
</gene>
<dbReference type="InterPro" id="IPR005625">
    <property type="entry name" value="PepSY-ass_TM"/>
</dbReference>
<reference evidence="2" key="1">
    <citation type="submission" date="2022-07" db="EMBL/GenBank/DDBJ databases">
        <title>Bombella genomes.</title>
        <authorList>
            <person name="Harer L."/>
            <person name="Styblova S."/>
            <person name="Ehrmann M."/>
        </authorList>
    </citation>
    <scope>NUCLEOTIDE SEQUENCE</scope>
    <source>
        <strain evidence="2">TMW 2.2543</strain>
    </source>
</reference>
<feature type="transmembrane region" description="Helical" evidence="1">
    <location>
        <begin position="226"/>
        <end position="254"/>
    </location>
</feature>
<feature type="transmembrane region" description="Helical" evidence="1">
    <location>
        <begin position="604"/>
        <end position="623"/>
    </location>
</feature>
<feature type="transmembrane region" description="Helical" evidence="1">
    <location>
        <begin position="95"/>
        <end position="118"/>
    </location>
</feature>
<feature type="transmembrane region" description="Helical" evidence="1">
    <location>
        <begin position="448"/>
        <end position="467"/>
    </location>
</feature>
<dbReference type="PANTHER" id="PTHR34219">
    <property type="entry name" value="IRON-REGULATED INNER MEMBRANE PROTEIN-RELATED"/>
    <property type="match status" value="1"/>
</dbReference>
<sequence length="630" mass="67690">MDTSSDRGRRAAPPPPPRLRGRLFAGSVVALLCLAGACLIDRTFGVARTYGATGTSLLTLGACLLAMTGLTACIGLGRWQKIHQLAARYRNIHGWVGITTGSLLAMGFLAGTFTLFAAPLQQWSTPPLPPQDARFSAISLTEIPALIGQLPATASTHYRLTLTSPSTARISIPTEPEIPLGVPSPSIIISQPAPHTLHFYRLTPSPVPNFIGGLHRRLGLPLPERWVMPFVGTLCLFYGLALLSGVILLLPGIWRSLMTVRLQGHARRLWLDLHSLLGLCTLPFQLVIALTTALFAFFPLLSVFFGAPASMKPAAGMMAMEQYPTALLSPAAALLQLRNLSPSFHPLTLEYVSGPHGGDNLAERISLQAPLYNANGSCSLPMSEQPYLLAVGTDPFNALIGRDRGSVLMDPQTGTILDSQNLPGQQSPARHFLTWCLALHFGSFGGEFVHWLYAALGLCGVGFFHTANKLWLNTHRLKITGQARPADTPATLWLGRLSEGSLLGCLLGLCSIIALSPLMSHLHSVNKDMMNGTGMPSSSMPAMTQSCQQVRLTYYGCLAFSMVAYCLLSRRLCRSMMTGLSAAALSTAVIVVTLRHSATQDTSSLILTAVFSIAALCLWRGAFRNACTRA</sequence>
<comment type="caution">
    <text evidence="2">The sequence shown here is derived from an EMBL/GenBank/DDBJ whole genome shotgun (WGS) entry which is preliminary data.</text>
</comment>
<organism evidence="2 3">
    <name type="scientific">Bombella pluederhausensis</name>
    <dbReference type="NCBI Taxonomy" id="2967336"/>
    <lineage>
        <taxon>Bacteria</taxon>
        <taxon>Pseudomonadati</taxon>
        <taxon>Pseudomonadota</taxon>
        <taxon>Alphaproteobacteria</taxon>
        <taxon>Acetobacterales</taxon>
        <taxon>Acetobacteraceae</taxon>
        <taxon>Bombella</taxon>
    </lineage>
</organism>
<feature type="transmembrane region" description="Helical" evidence="1">
    <location>
        <begin position="21"/>
        <end position="44"/>
    </location>
</feature>
<evidence type="ECO:0000313" key="3">
    <source>
        <dbReference type="Proteomes" id="UP001165576"/>
    </source>
</evidence>
<feature type="transmembrane region" description="Helical" evidence="1">
    <location>
        <begin position="502"/>
        <end position="520"/>
    </location>
</feature>
<dbReference type="RefSeq" id="WP_266115614.1">
    <property type="nucleotide sequence ID" value="NZ_JANIDY010000001.1"/>
</dbReference>
<evidence type="ECO:0000313" key="2">
    <source>
        <dbReference type="EMBL" id="MCX5617089.1"/>
    </source>
</evidence>
<dbReference type="EMBL" id="JANIDY010000001">
    <property type="protein sequence ID" value="MCX5617089.1"/>
    <property type="molecule type" value="Genomic_DNA"/>
</dbReference>
<keyword evidence="1" id="KW-1133">Transmembrane helix</keyword>
<dbReference type="PANTHER" id="PTHR34219:SF9">
    <property type="entry name" value="IRON-REGULATED INNER MEMBRANE PROTEIN"/>
    <property type="match status" value="1"/>
</dbReference>
<evidence type="ECO:0000256" key="1">
    <source>
        <dbReference type="SAM" id="Phobius"/>
    </source>
</evidence>
<feature type="transmembrane region" description="Helical" evidence="1">
    <location>
        <begin position="50"/>
        <end position="74"/>
    </location>
</feature>
<name>A0ABT3WFH4_9PROT</name>
<keyword evidence="1" id="KW-0472">Membrane</keyword>
<keyword evidence="3" id="KW-1185">Reference proteome</keyword>
<protein>
    <submittedName>
        <fullName evidence="2">PepSY domain-containing protein</fullName>
    </submittedName>
</protein>
<dbReference type="Proteomes" id="UP001165576">
    <property type="component" value="Unassembled WGS sequence"/>
</dbReference>
<feature type="transmembrane region" description="Helical" evidence="1">
    <location>
        <begin position="580"/>
        <end position="598"/>
    </location>
</feature>
<proteinExistence type="predicted"/>
<feature type="transmembrane region" description="Helical" evidence="1">
    <location>
        <begin position="552"/>
        <end position="568"/>
    </location>
</feature>
<keyword evidence="1" id="KW-0812">Transmembrane</keyword>
<dbReference type="Pfam" id="PF03929">
    <property type="entry name" value="PepSY_TM"/>
    <property type="match status" value="1"/>
</dbReference>